<sequence>MDDILHAPRDEDAQQAGLPLAKRLERYRAAWMDGMARVRLGARRFQHKLDEATAGGKRLFTPLNFLAVAAVVGVATVVATVYTPSYVVSVDGVPLGTVSDPQVFEDVMDRVEARAATILGYDYEIPSTVSYTFALSERGKLSDTGEFETYLFDQIGAVMKSYVLKVDGTFIGAAADRESLDALLDAIKAPYRTENTVSADFTSNVVVSHEYTPSDVNQDLDAMLARLTQNTNGQTTYEVQSGDTFMQIALDNGMTVSEMQQLNPEIDINRIYIGQLLNVREEIPYLSVQTVDSVTYTEAVECPVEQVEDDSMYQGESRVIDPGVPGQALVSANITYVNGREQERDIISTQVLQEATTKVIAVGTKVRPSWYPNGYFIWPVYGRITSYFGYRSIFGSYSYHGGIDIAASYGTGIAAADGGTVTFAGRATGSNWSYGNLVIVNHGNGKVTYYGHCSSVLVSAGDHVYQGQTIARVGSTGRSTGNHCHFEVKINGTSVNPLAYLS</sequence>
<keyword evidence="2" id="KW-0812">Transmembrane</keyword>
<evidence type="ECO:0000313" key="5">
    <source>
        <dbReference type="EMBL" id="MBC5732909.1"/>
    </source>
</evidence>
<dbReference type="AlphaFoldDB" id="A0A8J6JCX0"/>
<name>A0A8J6JCX0_9FIRM</name>
<keyword evidence="2" id="KW-1133">Transmembrane helix</keyword>
<dbReference type="SMART" id="SM00257">
    <property type="entry name" value="LysM"/>
    <property type="match status" value="1"/>
</dbReference>
<dbReference type="SMART" id="SM01208">
    <property type="entry name" value="G5"/>
    <property type="match status" value="1"/>
</dbReference>
<dbReference type="SUPFAM" id="SSF51261">
    <property type="entry name" value="Duplicated hybrid motif"/>
    <property type="match status" value="1"/>
</dbReference>
<keyword evidence="1" id="KW-0732">Signal</keyword>
<dbReference type="Pfam" id="PF07501">
    <property type="entry name" value="G5"/>
    <property type="match status" value="1"/>
</dbReference>
<dbReference type="GO" id="GO:0004222">
    <property type="term" value="F:metalloendopeptidase activity"/>
    <property type="evidence" value="ECO:0007669"/>
    <property type="project" value="TreeGrafter"/>
</dbReference>
<dbReference type="RefSeq" id="WP_186906804.1">
    <property type="nucleotide sequence ID" value="NZ_JACOPP010000003.1"/>
</dbReference>
<dbReference type="Gene3D" id="2.70.70.10">
    <property type="entry name" value="Glucose Permease (Domain IIA)"/>
    <property type="match status" value="1"/>
</dbReference>
<dbReference type="InterPro" id="IPR011098">
    <property type="entry name" value="G5_dom"/>
</dbReference>
<gene>
    <name evidence="5" type="ORF">H8S57_04100</name>
</gene>
<dbReference type="Gene3D" id="3.10.350.10">
    <property type="entry name" value="LysM domain"/>
    <property type="match status" value="1"/>
</dbReference>
<dbReference type="Proteomes" id="UP000661435">
    <property type="component" value="Unassembled WGS sequence"/>
</dbReference>
<dbReference type="PANTHER" id="PTHR21666">
    <property type="entry name" value="PEPTIDASE-RELATED"/>
    <property type="match status" value="1"/>
</dbReference>
<dbReference type="SUPFAM" id="SSF54106">
    <property type="entry name" value="LysM domain"/>
    <property type="match status" value="1"/>
</dbReference>
<dbReference type="Pfam" id="PF01476">
    <property type="entry name" value="LysM"/>
    <property type="match status" value="1"/>
</dbReference>
<dbReference type="PROSITE" id="PS51109">
    <property type="entry name" value="G5"/>
    <property type="match status" value="1"/>
</dbReference>
<reference evidence="5" key="1">
    <citation type="submission" date="2020-08" db="EMBL/GenBank/DDBJ databases">
        <title>Genome public.</title>
        <authorList>
            <person name="Liu C."/>
            <person name="Sun Q."/>
        </authorList>
    </citation>
    <scope>NUCLEOTIDE SEQUENCE</scope>
    <source>
        <strain evidence="5">NSJ-51</strain>
    </source>
</reference>
<dbReference type="InterPro" id="IPR016047">
    <property type="entry name" value="M23ase_b-sheet_dom"/>
</dbReference>
<dbReference type="InterPro" id="IPR011055">
    <property type="entry name" value="Dup_hybrid_motif"/>
</dbReference>
<dbReference type="PANTHER" id="PTHR21666:SF270">
    <property type="entry name" value="MUREIN HYDROLASE ACTIVATOR ENVC"/>
    <property type="match status" value="1"/>
</dbReference>
<organism evidence="5 6">
    <name type="scientific">Lawsonibacter hominis</name>
    <dbReference type="NCBI Taxonomy" id="2763053"/>
    <lineage>
        <taxon>Bacteria</taxon>
        <taxon>Bacillati</taxon>
        <taxon>Bacillota</taxon>
        <taxon>Clostridia</taxon>
        <taxon>Eubacteriales</taxon>
        <taxon>Oscillospiraceae</taxon>
        <taxon>Lawsonibacter</taxon>
    </lineage>
</organism>
<dbReference type="Pfam" id="PF01551">
    <property type="entry name" value="Peptidase_M23"/>
    <property type="match status" value="1"/>
</dbReference>
<keyword evidence="2" id="KW-0472">Membrane</keyword>
<dbReference type="CDD" id="cd12797">
    <property type="entry name" value="M23_peptidase"/>
    <property type="match status" value="1"/>
</dbReference>
<feature type="transmembrane region" description="Helical" evidence="2">
    <location>
        <begin position="63"/>
        <end position="82"/>
    </location>
</feature>
<evidence type="ECO:0000256" key="2">
    <source>
        <dbReference type="SAM" id="Phobius"/>
    </source>
</evidence>
<evidence type="ECO:0000259" key="3">
    <source>
        <dbReference type="PROSITE" id="PS51109"/>
    </source>
</evidence>
<evidence type="ECO:0000256" key="1">
    <source>
        <dbReference type="ARBA" id="ARBA00022729"/>
    </source>
</evidence>
<accession>A0A8J6JCX0</accession>
<dbReference type="Gene3D" id="2.20.230.10">
    <property type="entry name" value="Resuscitation-promoting factor rpfb"/>
    <property type="match status" value="1"/>
</dbReference>
<keyword evidence="6" id="KW-1185">Reference proteome</keyword>
<evidence type="ECO:0000313" key="6">
    <source>
        <dbReference type="Proteomes" id="UP000661435"/>
    </source>
</evidence>
<feature type="domain" description="G5" evidence="3">
    <location>
        <begin position="286"/>
        <end position="366"/>
    </location>
</feature>
<proteinExistence type="predicted"/>
<protein>
    <submittedName>
        <fullName evidence="5">M23 family metallopeptidase</fullName>
    </submittedName>
</protein>
<dbReference type="EMBL" id="JACOPP010000003">
    <property type="protein sequence ID" value="MBC5732909.1"/>
    <property type="molecule type" value="Genomic_DNA"/>
</dbReference>
<feature type="domain" description="LysM" evidence="4">
    <location>
        <begin position="235"/>
        <end position="279"/>
    </location>
</feature>
<dbReference type="InterPro" id="IPR050570">
    <property type="entry name" value="Cell_wall_metabolism_enzyme"/>
</dbReference>
<dbReference type="PROSITE" id="PS51782">
    <property type="entry name" value="LYSM"/>
    <property type="match status" value="1"/>
</dbReference>
<dbReference type="InterPro" id="IPR018392">
    <property type="entry name" value="LysM"/>
</dbReference>
<comment type="caution">
    <text evidence="5">The sequence shown here is derived from an EMBL/GenBank/DDBJ whole genome shotgun (WGS) entry which is preliminary data.</text>
</comment>
<evidence type="ECO:0000259" key="4">
    <source>
        <dbReference type="PROSITE" id="PS51782"/>
    </source>
</evidence>
<dbReference type="InterPro" id="IPR036779">
    <property type="entry name" value="LysM_dom_sf"/>
</dbReference>
<dbReference type="CDD" id="cd00118">
    <property type="entry name" value="LysM"/>
    <property type="match status" value="1"/>
</dbReference>